<protein>
    <submittedName>
        <fullName evidence="1">Uncharacterized protein</fullName>
    </submittedName>
</protein>
<gene>
    <name evidence="1" type="ORF">DFR69_105241</name>
</gene>
<dbReference type="EMBL" id="QGTL01000005">
    <property type="protein sequence ID" value="PWV75167.1"/>
    <property type="molecule type" value="Genomic_DNA"/>
</dbReference>
<dbReference type="Proteomes" id="UP000246410">
    <property type="component" value="Unassembled WGS sequence"/>
</dbReference>
<name>A0A317NJR1_9NOCA</name>
<dbReference type="RefSeq" id="WP_110038517.1">
    <property type="nucleotide sequence ID" value="NZ_QGTL01000005.1"/>
</dbReference>
<accession>A0A317NJR1</accession>
<evidence type="ECO:0000313" key="1">
    <source>
        <dbReference type="EMBL" id="PWV75167.1"/>
    </source>
</evidence>
<dbReference type="AlphaFoldDB" id="A0A317NJR1"/>
<keyword evidence="2" id="KW-1185">Reference proteome</keyword>
<proteinExistence type="predicted"/>
<organism evidence="1 2">
    <name type="scientific">Nocardia neocaledoniensis</name>
    <dbReference type="NCBI Taxonomy" id="236511"/>
    <lineage>
        <taxon>Bacteria</taxon>
        <taxon>Bacillati</taxon>
        <taxon>Actinomycetota</taxon>
        <taxon>Actinomycetes</taxon>
        <taxon>Mycobacteriales</taxon>
        <taxon>Nocardiaceae</taxon>
        <taxon>Nocardia</taxon>
    </lineage>
</organism>
<evidence type="ECO:0000313" key="2">
    <source>
        <dbReference type="Proteomes" id="UP000246410"/>
    </source>
</evidence>
<sequence length="141" mass="14717">MRAIDLRAELVAAVEEVIAAEAHRHEDQALTKPAVELGRDEGLAVVGLGPTTAALRTADVERLLLDPDRLGDRTVLVGADRAQVIAETGTPSSWSGNTAHRQTCRADEALPVAALLMGAEVSTVAGGLPSEDGVAALVRHR</sequence>
<comment type="caution">
    <text evidence="1">The sequence shown here is derived from an EMBL/GenBank/DDBJ whole genome shotgun (WGS) entry which is preliminary data.</text>
</comment>
<reference evidence="1 2" key="1">
    <citation type="submission" date="2018-05" db="EMBL/GenBank/DDBJ databases">
        <title>Genomic Encyclopedia of Type Strains, Phase IV (KMG-IV): sequencing the most valuable type-strain genomes for metagenomic binning, comparative biology and taxonomic classification.</title>
        <authorList>
            <person name="Goeker M."/>
        </authorList>
    </citation>
    <scope>NUCLEOTIDE SEQUENCE [LARGE SCALE GENOMIC DNA]</scope>
    <source>
        <strain evidence="1 2">DSM 44717</strain>
    </source>
</reference>